<accession>A0A919N0G8</accession>
<dbReference type="EMBL" id="BOMW01000002">
    <property type="protein sequence ID" value="GIF02550.1"/>
    <property type="molecule type" value="Genomic_DNA"/>
</dbReference>
<protein>
    <submittedName>
        <fullName evidence="2">Uncharacterized protein</fullName>
    </submittedName>
</protein>
<comment type="caution">
    <text evidence="2">The sequence shown here is derived from an EMBL/GenBank/DDBJ whole genome shotgun (WGS) entry which is preliminary data.</text>
</comment>
<gene>
    <name evidence="2" type="ORF">Asi03nite_00880</name>
</gene>
<reference evidence="2" key="1">
    <citation type="submission" date="2021-01" db="EMBL/GenBank/DDBJ databases">
        <title>Whole genome shotgun sequence of Actinoplanes siamensis NBRC 109076.</title>
        <authorList>
            <person name="Komaki H."/>
            <person name="Tamura T."/>
        </authorList>
    </citation>
    <scope>NUCLEOTIDE SEQUENCE</scope>
    <source>
        <strain evidence="2">NBRC 109076</strain>
    </source>
</reference>
<feature type="region of interest" description="Disordered" evidence="1">
    <location>
        <begin position="1"/>
        <end position="20"/>
    </location>
</feature>
<dbReference type="AlphaFoldDB" id="A0A919N0G8"/>
<dbReference type="RefSeq" id="WP_203676089.1">
    <property type="nucleotide sequence ID" value="NZ_BOMW01000002.1"/>
</dbReference>
<keyword evidence="3" id="KW-1185">Reference proteome</keyword>
<dbReference type="Proteomes" id="UP000629619">
    <property type="component" value="Unassembled WGS sequence"/>
</dbReference>
<evidence type="ECO:0000313" key="2">
    <source>
        <dbReference type="EMBL" id="GIF02550.1"/>
    </source>
</evidence>
<organism evidence="2 3">
    <name type="scientific">Actinoplanes siamensis</name>
    <dbReference type="NCBI Taxonomy" id="1223317"/>
    <lineage>
        <taxon>Bacteria</taxon>
        <taxon>Bacillati</taxon>
        <taxon>Actinomycetota</taxon>
        <taxon>Actinomycetes</taxon>
        <taxon>Micromonosporales</taxon>
        <taxon>Micromonosporaceae</taxon>
        <taxon>Actinoplanes</taxon>
    </lineage>
</organism>
<name>A0A919N0G8_9ACTN</name>
<evidence type="ECO:0000313" key="3">
    <source>
        <dbReference type="Proteomes" id="UP000629619"/>
    </source>
</evidence>
<proteinExistence type="predicted"/>
<sequence length="108" mass="11497">MRAELGPDLRPGAEQTGTDDDGVVLVRLGAGGVTAVRVDGPLSGSDALVAAVLAAYRQALLKRMAARRMRGEAEPPLPGLDDRWLAGVRAALDRLHRSGQEFRLDLRA</sequence>
<evidence type="ECO:0000256" key="1">
    <source>
        <dbReference type="SAM" id="MobiDB-lite"/>
    </source>
</evidence>